<reference evidence="8" key="1">
    <citation type="submission" date="2021-02" db="EMBL/GenBank/DDBJ databases">
        <authorList>
            <person name="Franco D."/>
        </authorList>
    </citation>
    <scope>NUCLEOTIDE SEQUENCE</scope>
    <source>
        <strain evidence="8">DICMUL</strain>
    </source>
</reference>
<dbReference type="Proteomes" id="UP000663602">
    <property type="component" value="Chromosome"/>
</dbReference>
<dbReference type="Pfam" id="PF00177">
    <property type="entry name" value="Ribosomal_S7"/>
    <property type="match status" value="1"/>
</dbReference>
<protein>
    <recommendedName>
        <fullName evidence="6">30S ribosomal protein S7</fullName>
    </recommendedName>
</protein>
<gene>
    <name evidence="8" type="primary">rpsG</name>
    <name evidence="8" type="ORF">JSR02_00050</name>
</gene>
<dbReference type="GO" id="GO:0003735">
    <property type="term" value="F:structural constituent of ribosome"/>
    <property type="evidence" value="ECO:0007669"/>
    <property type="project" value="InterPro"/>
</dbReference>
<dbReference type="InterPro" id="IPR023798">
    <property type="entry name" value="Ribosomal_uS7_dom"/>
</dbReference>
<feature type="domain" description="Small ribosomal subunit protein uS7" evidence="7">
    <location>
        <begin position="4"/>
        <end position="150"/>
    </location>
</feature>
<evidence type="ECO:0000256" key="2">
    <source>
        <dbReference type="ARBA" id="ARBA00022730"/>
    </source>
</evidence>
<dbReference type="AlphaFoldDB" id="A0A974X9G3"/>
<name>A0A974X9G3_9PROT</name>
<accession>A0A974X9G3</accession>
<dbReference type="InterPro" id="IPR000235">
    <property type="entry name" value="Ribosomal_uS7"/>
</dbReference>
<dbReference type="SUPFAM" id="SSF47973">
    <property type="entry name" value="Ribosomal protein S7"/>
    <property type="match status" value="1"/>
</dbReference>
<dbReference type="PIRSF" id="PIRSF002122">
    <property type="entry name" value="RPS7p_RPS7a_RPS5e_RPS7o"/>
    <property type="match status" value="1"/>
</dbReference>
<dbReference type="GO" id="GO:0015935">
    <property type="term" value="C:small ribosomal subunit"/>
    <property type="evidence" value="ECO:0007669"/>
    <property type="project" value="InterPro"/>
</dbReference>
<comment type="similarity">
    <text evidence="1">Belongs to the universal ribosomal protein uS7 family.</text>
</comment>
<dbReference type="InterPro" id="IPR005717">
    <property type="entry name" value="Ribosomal_uS7_bac/org-type"/>
</dbReference>
<sequence length="157" mass="18545">MSRKKKIFKKTPLIKDYKYSNYLVSKFINIIMKSGKKDTAKKIIYKVLLMIKLHYKTNPIKILEQTIENCRTEIEIKTKKIGGCKYRIPIKIKRDRGISIAIKTIKHFSNLRSDKTFTEKLFKEIIDSYNGNSKTIQKKKETYQLAETNRAFAHFAF</sequence>
<keyword evidence="2" id="KW-0699">rRNA-binding</keyword>
<dbReference type="GO" id="GO:0019843">
    <property type="term" value="F:rRNA binding"/>
    <property type="evidence" value="ECO:0007669"/>
    <property type="project" value="UniProtKB-KW"/>
</dbReference>
<evidence type="ECO:0000256" key="6">
    <source>
        <dbReference type="ARBA" id="ARBA00035524"/>
    </source>
</evidence>
<dbReference type="GO" id="GO:0006412">
    <property type="term" value="P:translation"/>
    <property type="evidence" value="ECO:0007669"/>
    <property type="project" value="InterPro"/>
</dbReference>
<keyword evidence="3" id="KW-0694">RNA-binding</keyword>
<evidence type="ECO:0000256" key="3">
    <source>
        <dbReference type="ARBA" id="ARBA00022884"/>
    </source>
</evidence>
<dbReference type="EMBL" id="CP071410">
    <property type="protein sequence ID" value="QSW37848.1"/>
    <property type="molecule type" value="Genomic_DNA"/>
</dbReference>
<evidence type="ECO:0000313" key="9">
    <source>
        <dbReference type="Proteomes" id="UP000663602"/>
    </source>
</evidence>
<evidence type="ECO:0000256" key="4">
    <source>
        <dbReference type="ARBA" id="ARBA00022980"/>
    </source>
</evidence>
<dbReference type="NCBIfam" id="TIGR01029">
    <property type="entry name" value="rpsG_bact"/>
    <property type="match status" value="1"/>
</dbReference>
<evidence type="ECO:0000259" key="7">
    <source>
        <dbReference type="Pfam" id="PF00177"/>
    </source>
</evidence>
<dbReference type="PANTHER" id="PTHR11205">
    <property type="entry name" value="RIBOSOMAL PROTEIN S7"/>
    <property type="match status" value="1"/>
</dbReference>
<dbReference type="Gene3D" id="1.10.455.10">
    <property type="entry name" value="Ribosomal protein S7 domain"/>
    <property type="match status" value="1"/>
</dbReference>
<keyword evidence="5" id="KW-0687">Ribonucleoprotein</keyword>
<reference evidence="8" key="2">
    <citation type="submission" date="2021-03" db="EMBL/GenBank/DDBJ databases">
        <title>Alternative transmission patterns in independently acquired nutritional co-symbionts of Dictyopharidae planthoppers.</title>
        <authorList>
            <person name="Michalik A."/>
            <person name="Lukasik P."/>
        </authorList>
    </citation>
    <scope>NUCLEOTIDE SEQUENCE</scope>
    <source>
        <strain evidence="8">DICMUL</strain>
    </source>
</reference>
<evidence type="ECO:0000256" key="1">
    <source>
        <dbReference type="ARBA" id="ARBA00007151"/>
    </source>
</evidence>
<dbReference type="InterPro" id="IPR036823">
    <property type="entry name" value="Ribosomal_uS7_dom_sf"/>
</dbReference>
<evidence type="ECO:0000313" key="8">
    <source>
        <dbReference type="EMBL" id="QSW37848.1"/>
    </source>
</evidence>
<evidence type="ECO:0000256" key="5">
    <source>
        <dbReference type="ARBA" id="ARBA00023274"/>
    </source>
</evidence>
<keyword evidence="4 8" id="KW-0689">Ribosomal protein</keyword>
<organism evidence="8 9">
    <name type="scientific">Candidatus Vidania fulgoroideorum</name>
    <dbReference type="NCBI Taxonomy" id="881286"/>
    <lineage>
        <taxon>Bacteria</taxon>
        <taxon>Pseudomonadati</taxon>
        <taxon>Pseudomonadota</taxon>
        <taxon>Betaproteobacteria</taxon>
        <taxon>Candidatus Vidania</taxon>
    </lineage>
</organism>
<proteinExistence type="inferred from homology"/>